<gene>
    <name evidence="2" type="ORF">ACFQ5X_25040</name>
</gene>
<keyword evidence="3" id="KW-1185">Reference proteome</keyword>
<evidence type="ECO:0000313" key="3">
    <source>
        <dbReference type="Proteomes" id="UP001597058"/>
    </source>
</evidence>
<feature type="region of interest" description="Disordered" evidence="1">
    <location>
        <begin position="48"/>
        <end position="67"/>
    </location>
</feature>
<feature type="region of interest" description="Disordered" evidence="1">
    <location>
        <begin position="1"/>
        <end position="27"/>
    </location>
</feature>
<name>A0ABW3XHU8_9ACTN</name>
<dbReference type="EMBL" id="JBHTMM010000033">
    <property type="protein sequence ID" value="MFD1309111.1"/>
    <property type="molecule type" value="Genomic_DNA"/>
</dbReference>
<comment type="caution">
    <text evidence="2">The sequence shown here is derived from an EMBL/GenBank/DDBJ whole genome shotgun (WGS) entry which is preliminary data.</text>
</comment>
<evidence type="ECO:0000256" key="1">
    <source>
        <dbReference type="SAM" id="MobiDB-lite"/>
    </source>
</evidence>
<reference evidence="3" key="1">
    <citation type="journal article" date="2019" name="Int. J. Syst. Evol. Microbiol.">
        <title>The Global Catalogue of Microorganisms (GCM) 10K type strain sequencing project: providing services to taxonomists for standard genome sequencing and annotation.</title>
        <authorList>
            <consortium name="The Broad Institute Genomics Platform"/>
            <consortium name="The Broad Institute Genome Sequencing Center for Infectious Disease"/>
            <person name="Wu L."/>
            <person name="Ma J."/>
        </authorList>
    </citation>
    <scope>NUCLEOTIDE SEQUENCE [LARGE SCALE GENOMIC DNA]</scope>
    <source>
        <strain evidence="3">CGMCC 4.7020</strain>
    </source>
</reference>
<sequence>MDPKEAERLAKAAEKAQAAADTAKAKADRMEASSSAMYGRFAGGQPLLRGHHSYRSARRTKNRADAASERALDAYKDAQRAGAHARHAKAKAEAVAAITAVEATRARPWEPSDFQAGDIVTVRTFHTSTDTYRVKRVNKKTLTLDGGGGGWDDPKREYDRILSRTRDGITITNPGQEQS</sequence>
<accession>A0ABW3XHU8</accession>
<evidence type="ECO:0000313" key="2">
    <source>
        <dbReference type="EMBL" id="MFD1309111.1"/>
    </source>
</evidence>
<organism evidence="2 3">
    <name type="scientific">Streptomyces kaempferi</name>
    <dbReference type="NCBI Taxonomy" id="333725"/>
    <lineage>
        <taxon>Bacteria</taxon>
        <taxon>Bacillati</taxon>
        <taxon>Actinomycetota</taxon>
        <taxon>Actinomycetes</taxon>
        <taxon>Kitasatosporales</taxon>
        <taxon>Streptomycetaceae</taxon>
        <taxon>Streptomyces</taxon>
    </lineage>
</organism>
<feature type="compositionally biased region" description="Basic and acidic residues" evidence="1">
    <location>
        <begin position="1"/>
        <end position="14"/>
    </location>
</feature>
<dbReference type="RefSeq" id="WP_381328833.1">
    <property type="nucleotide sequence ID" value="NZ_JBHTMM010000033.1"/>
</dbReference>
<proteinExistence type="predicted"/>
<dbReference type="Pfam" id="PF12083">
    <property type="entry name" value="DUF3560"/>
    <property type="match status" value="1"/>
</dbReference>
<dbReference type="Proteomes" id="UP001597058">
    <property type="component" value="Unassembled WGS sequence"/>
</dbReference>
<dbReference type="InterPro" id="IPR021944">
    <property type="entry name" value="DUF3560"/>
</dbReference>
<feature type="compositionally biased region" description="Basic residues" evidence="1">
    <location>
        <begin position="49"/>
        <end position="61"/>
    </location>
</feature>
<protein>
    <submittedName>
        <fullName evidence="2">DUF3560 domain-containing protein</fullName>
    </submittedName>
</protein>